<evidence type="ECO:0000256" key="2">
    <source>
        <dbReference type="SAM" id="Phobius"/>
    </source>
</evidence>
<organism evidence="3 4">
    <name type="scientific">Streptomyces rectiviolaceus</name>
    <dbReference type="NCBI Taxonomy" id="332591"/>
    <lineage>
        <taxon>Bacteria</taxon>
        <taxon>Bacillati</taxon>
        <taxon>Actinomycetota</taxon>
        <taxon>Actinomycetes</taxon>
        <taxon>Kitasatosporales</taxon>
        <taxon>Streptomycetaceae</taxon>
        <taxon>Streptomyces</taxon>
    </lineage>
</organism>
<dbReference type="Pfam" id="PF19621">
    <property type="entry name" value="DUF6126"/>
    <property type="match status" value="1"/>
</dbReference>
<feature type="region of interest" description="Disordered" evidence="1">
    <location>
        <begin position="1"/>
        <end position="27"/>
    </location>
</feature>
<gene>
    <name evidence="3" type="ORF">GCM10010449_51340</name>
</gene>
<evidence type="ECO:0000313" key="3">
    <source>
        <dbReference type="EMBL" id="GAA3123300.1"/>
    </source>
</evidence>
<reference evidence="4" key="1">
    <citation type="journal article" date="2019" name="Int. J. Syst. Evol. Microbiol.">
        <title>The Global Catalogue of Microorganisms (GCM) 10K type strain sequencing project: providing services to taxonomists for standard genome sequencing and annotation.</title>
        <authorList>
            <consortium name="The Broad Institute Genomics Platform"/>
            <consortium name="The Broad Institute Genome Sequencing Center for Infectious Disease"/>
            <person name="Wu L."/>
            <person name="Ma J."/>
        </authorList>
    </citation>
    <scope>NUCLEOTIDE SEQUENCE [LARGE SCALE GENOMIC DNA]</scope>
    <source>
        <strain evidence="4">JCM 9092</strain>
    </source>
</reference>
<evidence type="ECO:0008006" key="5">
    <source>
        <dbReference type="Google" id="ProtNLM"/>
    </source>
</evidence>
<accession>A0ABP6MRZ4</accession>
<protein>
    <recommendedName>
        <fullName evidence="5">Small hydrophobic protein</fullName>
    </recommendedName>
</protein>
<proteinExistence type="predicted"/>
<evidence type="ECO:0000256" key="1">
    <source>
        <dbReference type="SAM" id="MobiDB-lite"/>
    </source>
</evidence>
<keyword evidence="4" id="KW-1185">Reference proteome</keyword>
<keyword evidence="2" id="KW-0812">Transmembrane</keyword>
<keyword evidence="2" id="KW-1133">Transmembrane helix</keyword>
<dbReference type="InterPro" id="IPR046129">
    <property type="entry name" value="DUF6126"/>
</dbReference>
<comment type="caution">
    <text evidence="3">The sequence shown here is derived from an EMBL/GenBank/DDBJ whole genome shotgun (WGS) entry which is preliminary data.</text>
</comment>
<feature type="compositionally biased region" description="Low complexity" evidence="1">
    <location>
        <begin position="1"/>
        <end position="14"/>
    </location>
</feature>
<dbReference type="Proteomes" id="UP001501637">
    <property type="component" value="Unassembled WGS sequence"/>
</dbReference>
<dbReference type="RefSeq" id="WP_344524388.1">
    <property type="nucleotide sequence ID" value="NZ_BAAAUG010000094.1"/>
</dbReference>
<keyword evidence="2" id="KW-0472">Membrane</keyword>
<sequence>MTEPEAQQPGQAEPGPGPAPAPAKKAMSMEEKLPRGLWIRLIIYVAVGHLFAAFIYLLFSLGAQNQ</sequence>
<dbReference type="EMBL" id="BAAAUG010000094">
    <property type="protein sequence ID" value="GAA3123300.1"/>
    <property type="molecule type" value="Genomic_DNA"/>
</dbReference>
<evidence type="ECO:0000313" key="4">
    <source>
        <dbReference type="Proteomes" id="UP001501637"/>
    </source>
</evidence>
<name>A0ABP6MRZ4_9ACTN</name>
<feature type="transmembrane region" description="Helical" evidence="2">
    <location>
        <begin position="37"/>
        <end position="59"/>
    </location>
</feature>